<dbReference type="AlphaFoldDB" id="A0AAJ4PBP1"/>
<dbReference type="Proteomes" id="UP000826802">
    <property type="component" value="Chromosome"/>
</dbReference>
<feature type="transmembrane region" description="Helical" evidence="1">
    <location>
        <begin position="6"/>
        <end position="25"/>
    </location>
</feature>
<sequence length="56" mass="6386">MDFIGSFGIALAGLIPMIIIFLILMDGYRTKLNSEKIIAQNEEIIALLKQNRKDKY</sequence>
<keyword evidence="3" id="KW-1185">Reference proteome</keyword>
<dbReference type="EMBL" id="CP079981">
    <property type="protein sequence ID" value="QYA42933.1"/>
    <property type="molecule type" value="Genomic_DNA"/>
</dbReference>
<reference evidence="2 3" key="1">
    <citation type="submission" date="2021-07" db="EMBL/GenBank/DDBJ databases">
        <title>Prevalence and characterization of methicillin-resistant Macrococcus spp. in food producing animals and meat in Switzerland in 2019.</title>
        <authorList>
            <person name="Keller J.E."/>
            <person name="Schwendener S."/>
            <person name="Neuenschwander J."/>
            <person name="Overesch G."/>
            <person name="Perreten V."/>
        </authorList>
    </citation>
    <scope>NUCLEOTIDE SEQUENCE [LARGE SCALE GENOMIC DNA]</scope>
    <source>
        <strain evidence="2 3">19Msa0936</strain>
    </source>
</reference>
<dbReference type="RefSeq" id="WP_198337176.1">
    <property type="nucleotide sequence ID" value="NZ_CP079981.1"/>
</dbReference>
<evidence type="ECO:0000256" key="1">
    <source>
        <dbReference type="SAM" id="Phobius"/>
    </source>
</evidence>
<organism evidence="2 3">
    <name type="scientific">Macrococcoides bohemicum</name>
    <dbReference type="NCBI Taxonomy" id="1903056"/>
    <lineage>
        <taxon>Bacteria</taxon>
        <taxon>Bacillati</taxon>
        <taxon>Bacillota</taxon>
        <taxon>Bacilli</taxon>
        <taxon>Bacillales</taxon>
        <taxon>Staphylococcaceae</taxon>
        <taxon>Macrococcoides</taxon>
    </lineage>
</organism>
<accession>A0AAJ4PBP1</accession>
<keyword evidence="1" id="KW-0472">Membrane</keyword>
<gene>
    <name evidence="2" type="ORF">KYI11_03110</name>
</gene>
<keyword evidence="1" id="KW-0812">Transmembrane</keyword>
<protein>
    <submittedName>
        <fullName evidence="2">Uncharacterized protein</fullName>
    </submittedName>
</protein>
<proteinExistence type="predicted"/>
<evidence type="ECO:0000313" key="2">
    <source>
        <dbReference type="EMBL" id="QYA42933.1"/>
    </source>
</evidence>
<keyword evidence="1" id="KW-1133">Transmembrane helix</keyword>
<evidence type="ECO:0000313" key="3">
    <source>
        <dbReference type="Proteomes" id="UP000826802"/>
    </source>
</evidence>
<name>A0AAJ4PBP1_9STAP</name>